<dbReference type="Proteomes" id="UP000019681">
    <property type="component" value="Unassembled WGS sequence"/>
</dbReference>
<comment type="caution">
    <text evidence="2">The sequence shown here is derived from an EMBL/GenBank/DDBJ whole genome shotgun (WGS) entry which is preliminary data.</text>
</comment>
<dbReference type="EMBL" id="AZQP01000002">
    <property type="protein sequence ID" value="EYE89742.1"/>
    <property type="molecule type" value="Genomic_DNA"/>
</dbReference>
<keyword evidence="1" id="KW-1133">Transmembrane helix</keyword>
<dbReference type="Pfam" id="PF12685">
    <property type="entry name" value="SpoIIIAH"/>
    <property type="match status" value="1"/>
</dbReference>
<keyword evidence="1" id="KW-0472">Membrane</keyword>
<evidence type="ECO:0008006" key="4">
    <source>
        <dbReference type="Google" id="ProtNLM"/>
    </source>
</evidence>
<keyword evidence="3" id="KW-1185">Reference proteome</keyword>
<evidence type="ECO:0000256" key="1">
    <source>
        <dbReference type="SAM" id="Phobius"/>
    </source>
</evidence>
<accession>A0A017RYJ3</accession>
<sequence>MSNLRRQTIVIAVLIALIGCVGYFARKFNENTPNTFKTDNSKETASFFVEGRMGRENQRSSLKQELEDILNSKEANKEAKQIAQTKLFKLQDISNKENTIETKAKERGFEDALCFVDEMGVELVVKTSEELTKDKIAQLTDDIVSTTGISPSNIIIKGQQ</sequence>
<name>A0A017RYJ3_9CLOT</name>
<feature type="transmembrane region" description="Helical" evidence="1">
    <location>
        <begin position="7"/>
        <end position="25"/>
    </location>
</feature>
<proteinExistence type="predicted"/>
<dbReference type="InterPro" id="IPR024232">
    <property type="entry name" value="SpoIIIAH"/>
</dbReference>
<reference evidence="2 3" key="1">
    <citation type="journal article" date="2014" name="Genome Announc.">
        <title>Draft Genome Sequence of Fervidicella metallireducens Strain AeBT, an Iron-Reducing Thermoanaerobe from the Great Artesian Basin.</title>
        <authorList>
            <person name="Patel B.K."/>
        </authorList>
    </citation>
    <scope>NUCLEOTIDE SEQUENCE [LARGE SCALE GENOMIC DNA]</scope>
    <source>
        <strain evidence="2 3">AeB</strain>
    </source>
</reference>
<dbReference type="OrthoDB" id="1707181at2"/>
<gene>
    <name evidence="2" type="ORF">Q428_01475</name>
</gene>
<organism evidence="2 3">
    <name type="scientific">Fervidicella metallireducens AeB</name>
    <dbReference type="NCBI Taxonomy" id="1403537"/>
    <lineage>
        <taxon>Bacteria</taxon>
        <taxon>Bacillati</taxon>
        <taxon>Bacillota</taxon>
        <taxon>Clostridia</taxon>
        <taxon>Eubacteriales</taxon>
        <taxon>Clostridiaceae</taxon>
        <taxon>Fervidicella</taxon>
    </lineage>
</organism>
<evidence type="ECO:0000313" key="2">
    <source>
        <dbReference type="EMBL" id="EYE89742.1"/>
    </source>
</evidence>
<dbReference type="RefSeq" id="WP_035377489.1">
    <property type="nucleotide sequence ID" value="NZ_AZQP01000002.1"/>
</dbReference>
<dbReference type="InterPro" id="IPR038503">
    <property type="entry name" value="SpoIIIAH_sf"/>
</dbReference>
<keyword evidence="1" id="KW-0812">Transmembrane</keyword>
<dbReference type="STRING" id="1403537.Q428_01475"/>
<dbReference type="AlphaFoldDB" id="A0A017RYJ3"/>
<dbReference type="Gene3D" id="1.10.287.4300">
    <property type="entry name" value="Stage III sporulation protein AH-like"/>
    <property type="match status" value="1"/>
</dbReference>
<protein>
    <recommendedName>
        <fullName evidence="4">Stage III sporulation protein AH</fullName>
    </recommendedName>
</protein>
<evidence type="ECO:0000313" key="3">
    <source>
        <dbReference type="Proteomes" id="UP000019681"/>
    </source>
</evidence>
<dbReference type="PROSITE" id="PS51257">
    <property type="entry name" value="PROKAR_LIPOPROTEIN"/>
    <property type="match status" value="1"/>
</dbReference>